<keyword evidence="6 9" id="KW-0822">Tryptophan biosynthesis</keyword>
<keyword evidence="12" id="KW-1185">Reference proteome</keyword>
<dbReference type="InterPro" id="IPR001240">
    <property type="entry name" value="PRAI_dom"/>
</dbReference>
<dbReference type="AlphaFoldDB" id="A0A563UJ07"/>
<organism evidence="11 12">
    <name type="scientific">Mucilaginibacter pallidiroseus</name>
    <dbReference type="NCBI Taxonomy" id="2599295"/>
    <lineage>
        <taxon>Bacteria</taxon>
        <taxon>Pseudomonadati</taxon>
        <taxon>Bacteroidota</taxon>
        <taxon>Sphingobacteriia</taxon>
        <taxon>Sphingobacteriales</taxon>
        <taxon>Sphingobacteriaceae</taxon>
        <taxon>Mucilaginibacter</taxon>
    </lineage>
</organism>
<proteinExistence type="inferred from homology"/>
<keyword evidence="7 9" id="KW-0057">Aromatic amino acid biosynthesis</keyword>
<evidence type="ECO:0000256" key="1">
    <source>
        <dbReference type="ARBA" id="ARBA00001164"/>
    </source>
</evidence>
<dbReference type="Proteomes" id="UP000320042">
    <property type="component" value="Unassembled WGS sequence"/>
</dbReference>
<evidence type="ECO:0000259" key="10">
    <source>
        <dbReference type="Pfam" id="PF00697"/>
    </source>
</evidence>
<comment type="catalytic activity">
    <reaction evidence="1 9">
        <text>N-(5-phospho-beta-D-ribosyl)anthranilate = 1-(2-carboxyphenylamino)-1-deoxy-D-ribulose 5-phosphate</text>
        <dbReference type="Rhea" id="RHEA:21540"/>
        <dbReference type="ChEBI" id="CHEBI:18277"/>
        <dbReference type="ChEBI" id="CHEBI:58613"/>
        <dbReference type="EC" id="5.3.1.24"/>
    </reaction>
</comment>
<dbReference type="UniPathway" id="UPA00035">
    <property type="reaction ID" value="UER00042"/>
</dbReference>
<evidence type="ECO:0000313" key="11">
    <source>
        <dbReference type="EMBL" id="TWR31370.1"/>
    </source>
</evidence>
<keyword evidence="8 9" id="KW-0413">Isomerase</keyword>
<accession>A0A563UJ07</accession>
<evidence type="ECO:0000256" key="9">
    <source>
        <dbReference type="HAMAP-Rule" id="MF_00135"/>
    </source>
</evidence>
<feature type="domain" description="N-(5'phosphoribosyl) anthranilate isomerase (PRAI)" evidence="10">
    <location>
        <begin position="4"/>
        <end position="200"/>
    </location>
</feature>
<dbReference type="Gene3D" id="3.20.20.70">
    <property type="entry name" value="Aldolase class I"/>
    <property type="match status" value="1"/>
</dbReference>
<protein>
    <recommendedName>
        <fullName evidence="4 9">N-(5'-phosphoribosyl)anthranilate isomerase</fullName>
        <shortName evidence="9">PRAI</shortName>
        <ecNumber evidence="3 9">5.3.1.24</ecNumber>
    </recommendedName>
</protein>
<dbReference type="PANTHER" id="PTHR42894:SF1">
    <property type="entry name" value="N-(5'-PHOSPHORIBOSYL)ANTHRANILATE ISOMERASE"/>
    <property type="match status" value="1"/>
</dbReference>
<comment type="similarity">
    <text evidence="9">Belongs to the TrpF family.</text>
</comment>
<dbReference type="PANTHER" id="PTHR42894">
    <property type="entry name" value="N-(5'-PHOSPHORIBOSYL)ANTHRANILATE ISOMERASE"/>
    <property type="match status" value="1"/>
</dbReference>
<dbReference type="InterPro" id="IPR013785">
    <property type="entry name" value="Aldolase_TIM"/>
</dbReference>
<evidence type="ECO:0000256" key="7">
    <source>
        <dbReference type="ARBA" id="ARBA00023141"/>
    </source>
</evidence>
<evidence type="ECO:0000256" key="4">
    <source>
        <dbReference type="ARBA" id="ARBA00022272"/>
    </source>
</evidence>
<dbReference type="InterPro" id="IPR044643">
    <property type="entry name" value="TrpF_fam"/>
</dbReference>
<evidence type="ECO:0000256" key="6">
    <source>
        <dbReference type="ARBA" id="ARBA00022822"/>
    </source>
</evidence>
<dbReference type="CDD" id="cd00405">
    <property type="entry name" value="PRAI"/>
    <property type="match status" value="1"/>
</dbReference>
<dbReference type="GO" id="GO:0000162">
    <property type="term" value="P:L-tryptophan biosynthetic process"/>
    <property type="evidence" value="ECO:0007669"/>
    <property type="project" value="UniProtKB-UniRule"/>
</dbReference>
<dbReference type="HAMAP" id="MF_00135">
    <property type="entry name" value="PRAI"/>
    <property type="match status" value="1"/>
</dbReference>
<evidence type="ECO:0000256" key="8">
    <source>
        <dbReference type="ARBA" id="ARBA00023235"/>
    </source>
</evidence>
<comment type="pathway">
    <text evidence="2 9">Amino-acid biosynthesis; L-tryptophan biosynthesis; L-tryptophan from chorismate: step 3/5.</text>
</comment>
<evidence type="ECO:0000256" key="5">
    <source>
        <dbReference type="ARBA" id="ARBA00022605"/>
    </source>
</evidence>
<dbReference type="RefSeq" id="WP_146380268.1">
    <property type="nucleotide sequence ID" value="NZ_VOEJ01000001.1"/>
</dbReference>
<dbReference type="EMBL" id="VOEJ01000001">
    <property type="protein sequence ID" value="TWR31370.1"/>
    <property type="molecule type" value="Genomic_DNA"/>
</dbReference>
<dbReference type="GO" id="GO:0004640">
    <property type="term" value="F:phosphoribosylanthranilate isomerase activity"/>
    <property type="evidence" value="ECO:0007669"/>
    <property type="project" value="UniProtKB-UniRule"/>
</dbReference>
<keyword evidence="5 9" id="KW-0028">Amino-acid biosynthesis</keyword>
<dbReference type="EC" id="5.3.1.24" evidence="3 9"/>
<dbReference type="OrthoDB" id="9786954at2"/>
<comment type="caution">
    <text evidence="11">The sequence shown here is derived from an EMBL/GenBank/DDBJ whole genome shotgun (WGS) entry which is preliminary data.</text>
</comment>
<evidence type="ECO:0000256" key="3">
    <source>
        <dbReference type="ARBA" id="ARBA00012572"/>
    </source>
</evidence>
<dbReference type="Pfam" id="PF00697">
    <property type="entry name" value="PRAI"/>
    <property type="match status" value="1"/>
</dbReference>
<sequence length="206" mass="23243">MKIKVCGMKYAENISRLEALKTDYMGFIFYEKSPRFAAGLSEDVLNGLSADIIKTGVFVNEDADVISKLIYKYKLDAVQLHGSENPAFCELFKHEVQVIKAFGVNDDFDFDQLKLYVGKVDYFLFDTKTSAHGGSGIVFDWSVLDNYTIDVPFFLSGGLSVENIADIKKIKHPQFYGVDLNSRFEIESGLKDIDKLETAFKTIKNI</sequence>
<gene>
    <name evidence="9" type="primary">trpF</name>
    <name evidence="11" type="ORF">FPZ43_02530</name>
</gene>
<dbReference type="InterPro" id="IPR011060">
    <property type="entry name" value="RibuloseP-bd_barrel"/>
</dbReference>
<evidence type="ECO:0000256" key="2">
    <source>
        <dbReference type="ARBA" id="ARBA00004664"/>
    </source>
</evidence>
<reference evidence="11 12" key="1">
    <citation type="submission" date="2019-07" db="EMBL/GenBank/DDBJ databases">
        <authorList>
            <person name="Kim J."/>
        </authorList>
    </citation>
    <scope>NUCLEOTIDE SEQUENCE [LARGE SCALE GENOMIC DNA]</scope>
    <source>
        <strain evidence="12">dk17</strain>
    </source>
</reference>
<evidence type="ECO:0000313" key="12">
    <source>
        <dbReference type="Proteomes" id="UP000320042"/>
    </source>
</evidence>
<dbReference type="SUPFAM" id="SSF51366">
    <property type="entry name" value="Ribulose-phoshate binding barrel"/>
    <property type="match status" value="1"/>
</dbReference>
<name>A0A563UJ07_9SPHI</name>